<dbReference type="EMBL" id="CALNXI010002275">
    <property type="protein sequence ID" value="CAH3185659.1"/>
    <property type="molecule type" value="Genomic_DNA"/>
</dbReference>
<keyword evidence="2" id="KW-0964">Secreted</keyword>
<dbReference type="PANTHER" id="PTHR14905">
    <property type="entry name" value="NG37"/>
    <property type="match status" value="1"/>
</dbReference>
<feature type="domain" description="Hemicentin-1-like von Willebrand factor A" evidence="6">
    <location>
        <begin position="124"/>
        <end position="285"/>
    </location>
</feature>
<evidence type="ECO:0000256" key="4">
    <source>
        <dbReference type="ARBA" id="ARBA00023180"/>
    </source>
</evidence>
<evidence type="ECO:0000313" key="8">
    <source>
        <dbReference type="Proteomes" id="UP001159427"/>
    </source>
</evidence>
<accession>A0ABN8S7A3</accession>
<dbReference type="CDD" id="cd00198">
    <property type="entry name" value="vWFA"/>
    <property type="match status" value="1"/>
</dbReference>
<dbReference type="Pfam" id="PF25106">
    <property type="entry name" value="VWA_4"/>
    <property type="match status" value="1"/>
</dbReference>
<keyword evidence="4" id="KW-0325">Glycoprotein</keyword>
<comment type="caution">
    <text evidence="7">The sequence shown here is derived from an EMBL/GenBank/DDBJ whole genome shotgun (WGS) entry which is preliminary data.</text>
</comment>
<dbReference type="PANTHER" id="PTHR14905:SF7">
    <property type="entry name" value="VON WILLEBRAND FACTOR A DOMAIN-CONTAINING PROTEIN 7"/>
    <property type="match status" value="1"/>
</dbReference>
<sequence length="623" mass="68937">FLLFIKGRTSPSNSFLKTVVDFEKSVYESQAVGSFYTQSPARLKKIEKIIKLAANQSNHQSFIRRSLGHALYTAREIEKKKPRKKRCSLCSDAMKKFMTMIEKEIGKDKFKKFVGKKNLDRTTLMFAIDDTGSMADEIQAAKDIATYIVNYRRPNLEVDYILSPFNDPEIGRAIKIDAGTQSGRKFIEKIRELSPDGGGDCPEMAFKGIIEALNEGPADGSPLYVWTDAPPKDATLDNIQEVTTRAKLAGINVYFFVTRGCVDPSSPSTPFENLARDTCGQVFELPKDSSSIAKMKKVTKHLLGGTSCSGGFAIIIPPGKKKRSVSSSVYRLLVDDTMEKIIVTVSSENSGATINLKDPLGHFVTSGKSVVFKVTIFELENPSPGIWQLVVASEAGKHTYLLKGSSRTNVVFDFIFVIPRQMGRPLPIPYPLKAITAHVILIVSGAEKLQPNTLQLYILGTDGRRLHSTRLRKVGRHGVHFSASFPTPEVPFKMQIKGNTKRGVQFERSSQSTVEPSHVVVKVLYARNEFTAPKSGYEFAMFLIINSGATEEFDFKIKETVNFEVRTSANTTMVYQYRQAVISVRFFAKRSAVPGNTEDLLVTVTGKTSGVTASEIVSLMVGP</sequence>
<dbReference type="Pfam" id="PF23560">
    <property type="entry name" value="GBD_Hemicentin"/>
    <property type="match status" value="1"/>
</dbReference>
<evidence type="ECO:0000259" key="6">
    <source>
        <dbReference type="Pfam" id="PF25106"/>
    </source>
</evidence>
<feature type="domain" description="Hemicentin/VWA7 galactose-binding" evidence="5">
    <location>
        <begin position="327"/>
        <end position="406"/>
    </location>
</feature>
<dbReference type="Proteomes" id="UP001159427">
    <property type="component" value="Unassembled WGS sequence"/>
</dbReference>
<dbReference type="InterPro" id="IPR052577">
    <property type="entry name" value="VWA7"/>
</dbReference>
<protein>
    <submittedName>
        <fullName evidence="7">Uncharacterized protein</fullName>
    </submittedName>
</protein>
<reference evidence="7 8" key="1">
    <citation type="submission" date="2022-05" db="EMBL/GenBank/DDBJ databases">
        <authorList>
            <consortium name="Genoscope - CEA"/>
            <person name="William W."/>
        </authorList>
    </citation>
    <scope>NUCLEOTIDE SEQUENCE [LARGE SCALE GENOMIC DNA]</scope>
</reference>
<name>A0ABN8S7A3_9CNID</name>
<feature type="non-terminal residue" evidence="7">
    <location>
        <position position="1"/>
    </location>
</feature>
<dbReference type="SUPFAM" id="SSF53300">
    <property type="entry name" value="vWA-like"/>
    <property type="match status" value="1"/>
</dbReference>
<gene>
    <name evidence="7" type="ORF">PEVE_00016265</name>
</gene>
<evidence type="ECO:0000256" key="2">
    <source>
        <dbReference type="ARBA" id="ARBA00022525"/>
    </source>
</evidence>
<comment type="subcellular location">
    <subcellularLocation>
        <location evidence="1">Secreted</location>
    </subcellularLocation>
</comment>
<proteinExistence type="predicted"/>
<dbReference type="InterPro" id="IPR056861">
    <property type="entry name" value="HMCN1-like_VWA"/>
</dbReference>
<keyword evidence="3" id="KW-0732">Signal</keyword>
<evidence type="ECO:0000256" key="3">
    <source>
        <dbReference type="ARBA" id="ARBA00022729"/>
    </source>
</evidence>
<keyword evidence="8" id="KW-1185">Reference proteome</keyword>
<evidence type="ECO:0000256" key="1">
    <source>
        <dbReference type="ARBA" id="ARBA00004613"/>
    </source>
</evidence>
<evidence type="ECO:0000259" key="5">
    <source>
        <dbReference type="Pfam" id="PF23560"/>
    </source>
</evidence>
<dbReference type="InterPro" id="IPR036465">
    <property type="entry name" value="vWFA_dom_sf"/>
</dbReference>
<organism evidence="7 8">
    <name type="scientific">Porites evermanni</name>
    <dbReference type="NCBI Taxonomy" id="104178"/>
    <lineage>
        <taxon>Eukaryota</taxon>
        <taxon>Metazoa</taxon>
        <taxon>Cnidaria</taxon>
        <taxon>Anthozoa</taxon>
        <taxon>Hexacorallia</taxon>
        <taxon>Scleractinia</taxon>
        <taxon>Fungiina</taxon>
        <taxon>Poritidae</taxon>
        <taxon>Porites</taxon>
    </lineage>
</organism>
<dbReference type="InterPro" id="IPR056475">
    <property type="entry name" value="GBD_Hemicentin/VWA7"/>
</dbReference>
<evidence type="ECO:0000313" key="7">
    <source>
        <dbReference type="EMBL" id="CAH3185659.1"/>
    </source>
</evidence>
<dbReference type="Gene3D" id="3.40.50.410">
    <property type="entry name" value="von Willebrand factor, type A domain"/>
    <property type="match status" value="1"/>
</dbReference>